<dbReference type="GO" id="GO:0015293">
    <property type="term" value="F:symporter activity"/>
    <property type="evidence" value="ECO:0007669"/>
    <property type="project" value="UniProtKB-KW"/>
</dbReference>
<reference evidence="13" key="1">
    <citation type="submission" date="2022-02" db="EMBL/GenBank/DDBJ databases">
        <authorList>
            <person name="Henning P.M."/>
            <person name="McCubbin A.G."/>
            <person name="Shore J.S."/>
        </authorList>
    </citation>
    <scope>NUCLEOTIDE SEQUENCE</scope>
    <source>
        <strain evidence="13">F60SS</strain>
        <tissue evidence="13">Leaves</tissue>
    </source>
</reference>
<dbReference type="PANTHER" id="PTHR48017">
    <property type="entry name" value="OS05G0424000 PROTEIN-RELATED"/>
    <property type="match status" value="1"/>
</dbReference>
<keyword evidence="6" id="KW-0029">Amino-acid transport</keyword>
<keyword evidence="8 11" id="KW-0472">Membrane</keyword>
<feature type="transmembrane region" description="Helical" evidence="11">
    <location>
        <begin position="307"/>
        <end position="332"/>
    </location>
</feature>
<feature type="transmembrane region" description="Helical" evidence="11">
    <location>
        <begin position="226"/>
        <end position="246"/>
    </location>
</feature>
<comment type="subcellular location">
    <subcellularLocation>
        <location evidence="1">Endomembrane system</location>
        <topology evidence="1">Multi-pass membrane protein</topology>
    </subcellularLocation>
</comment>
<keyword evidence="3" id="KW-0813">Transport</keyword>
<feature type="transmembrane region" description="Helical" evidence="11">
    <location>
        <begin position="119"/>
        <end position="139"/>
    </location>
</feature>
<protein>
    <recommendedName>
        <fullName evidence="12">Amino acid transporter transmembrane domain-containing protein</fullName>
    </recommendedName>
</protein>
<dbReference type="Pfam" id="PF01490">
    <property type="entry name" value="Aa_trans"/>
    <property type="match status" value="1"/>
</dbReference>
<feature type="transmembrane region" description="Helical" evidence="11">
    <location>
        <begin position="353"/>
        <end position="373"/>
    </location>
</feature>
<feature type="transmembrane region" description="Helical" evidence="11">
    <location>
        <begin position="45"/>
        <end position="65"/>
    </location>
</feature>
<evidence type="ECO:0000256" key="7">
    <source>
        <dbReference type="ARBA" id="ARBA00022989"/>
    </source>
</evidence>
<feature type="transmembrane region" description="Helical" evidence="11">
    <location>
        <begin position="71"/>
        <end position="98"/>
    </location>
</feature>
<keyword evidence="7 11" id="KW-1133">Transmembrane helix</keyword>
<keyword evidence="9" id="KW-0927">Auxin signaling pathway</keyword>
<evidence type="ECO:0000259" key="12">
    <source>
        <dbReference type="Pfam" id="PF01490"/>
    </source>
</evidence>
<dbReference type="GO" id="GO:0006865">
    <property type="term" value="P:amino acid transport"/>
    <property type="evidence" value="ECO:0007669"/>
    <property type="project" value="UniProtKB-KW"/>
</dbReference>
<evidence type="ECO:0000256" key="11">
    <source>
        <dbReference type="SAM" id="Phobius"/>
    </source>
</evidence>
<proteinExistence type="inferred from homology"/>
<comment type="function">
    <text evidence="10">Carrier protein involved in proton-driven auxin influx. Mediates the formation of auxin gradient from developing leaves (site of auxin biosynthesis) to tips by contributing to the loading of auxin in vascular tissues and facilitating acropetal (base to tip) auxin transport within inner tissues of the root apex, and basipetal (tip to base) auxin transport within outer tissues of the root apex. May be involved in lateral roots and nodules formation.</text>
</comment>
<evidence type="ECO:0000256" key="5">
    <source>
        <dbReference type="ARBA" id="ARBA00022847"/>
    </source>
</evidence>
<gene>
    <name evidence="13" type="ORF">Tsubulata_030522</name>
</gene>
<comment type="caution">
    <text evidence="13">The sequence shown here is derived from an EMBL/GenBank/DDBJ whole genome shotgun (WGS) entry which is preliminary data.</text>
</comment>
<organism evidence="13 14">
    <name type="scientific">Turnera subulata</name>
    <dbReference type="NCBI Taxonomy" id="218843"/>
    <lineage>
        <taxon>Eukaryota</taxon>
        <taxon>Viridiplantae</taxon>
        <taxon>Streptophyta</taxon>
        <taxon>Embryophyta</taxon>
        <taxon>Tracheophyta</taxon>
        <taxon>Spermatophyta</taxon>
        <taxon>Magnoliopsida</taxon>
        <taxon>eudicotyledons</taxon>
        <taxon>Gunneridae</taxon>
        <taxon>Pentapetalae</taxon>
        <taxon>rosids</taxon>
        <taxon>fabids</taxon>
        <taxon>Malpighiales</taxon>
        <taxon>Passifloraceae</taxon>
        <taxon>Turnera</taxon>
    </lineage>
</organism>
<evidence type="ECO:0000256" key="6">
    <source>
        <dbReference type="ARBA" id="ARBA00022970"/>
    </source>
</evidence>
<feature type="transmembrane region" description="Helical" evidence="11">
    <location>
        <begin position="159"/>
        <end position="179"/>
    </location>
</feature>
<feature type="transmembrane region" description="Helical" evidence="11">
    <location>
        <begin position="410"/>
        <end position="436"/>
    </location>
</feature>
<keyword evidence="5" id="KW-0769">Symport</keyword>
<evidence type="ECO:0000313" key="13">
    <source>
        <dbReference type="EMBL" id="KAJ4846851.1"/>
    </source>
</evidence>
<feature type="transmembrane region" description="Helical" evidence="11">
    <location>
        <begin position="267"/>
        <end position="287"/>
    </location>
</feature>
<dbReference type="GO" id="GO:0012505">
    <property type="term" value="C:endomembrane system"/>
    <property type="evidence" value="ECO:0007669"/>
    <property type="project" value="UniProtKB-SubCell"/>
</dbReference>
<reference evidence="13" key="2">
    <citation type="journal article" date="2023" name="Plants (Basel)">
        <title>Annotation of the Turnera subulata (Passifloraceae) Draft Genome Reveals the S-Locus Evolved after the Divergence of Turneroideae from Passifloroideae in a Stepwise Manner.</title>
        <authorList>
            <person name="Henning P.M."/>
            <person name="Roalson E.H."/>
            <person name="Mir W."/>
            <person name="McCubbin A.G."/>
            <person name="Shore J.S."/>
        </authorList>
    </citation>
    <scope>NUCLEOTIDE SEQUENCE</scope>
    <source>
        <strain evidence="13">F60SS</strain>
    </source>
</reference>
<dbReference type="InterPro" id="IPR013057">
    <property type="entry name" value="AA_transpt_TM"/>
</dbReference>
<dbReference type="AlphaFoldDB" id="A0A9Q0GBT3"/>
<accession>A0A9Q0GBT3</accession>
<feature type="transmembrane region" description="Helical" evidence="11">
    <location>
        <begin position="379"/>
        <end position="398"/>
    </location>
</feature>
<dbReference type="EMBL" id="JAKUCV010001325">
    <property type="protein sequence ID" value="KAJ4846851.1"/>
    <property type="molecule type" value="Genomic_DNA"/>
</dbReference>
<dbReference type="OrthoDB" id="40134at2759"/>
<comment type="similarity">
    <text evidence="2">Belongs to the amino acid/polyamine transporter 2 family. Amino acid/auxin permease (AAAP) (TC 2.A.18.1) subfamily.</text>
</comment>
<evidence type="ECO:0000256" key="4">
    <source>
        <dbReference type="ARBA" id="ARBA00022692"/>
    </source>
</evidence>
<evidence type="ECO:0000256" key="3">
    <source>
        <dbReference type="ARBA" id="ARBA00022448"/>
    </source>
</evidence>
<feature type="transmembrane region" description="Helical" evidence="11">
    <location>
        <begin position="186"/>
        <end position="206"/>
    </location>
</feature>
<keyword evidence="14" id="KW-1185">Reference proteome</keyword>
<sequence length="448" mass="50004">MEAEQKTGNAVMSLSVEQSENGVQNHNHGSVTSAHTVDQDSWQQVGLMLVTSFNCGYILSFSNLMLVPLGWIWGILCLAVVGLFTAYANWLLAGFHFINDKRFIRYRDLMAFVYGKEMYYITWVFQFLTLLLGNMGFIILGGKALKEINSEFTDSPLRLQYFIVITGVAYLLFAFFIPTMSAMRSWLGVSAILTSIYTAVLVVVLVKDGQSKTSISYEIGGNKVDQVFNAFGAIAAIVVCNTSGLLPEIQSTLRRPAVQNMRKALSLQYTLGLVVYYGVSLLGYWAYGASVSSYLPEELSGPKSLKIMINTGVFLQSIIAQHMFATPIHEALDTKFLKLGENMHSKENIKRLLLLRAIFFGGNTFVTAAFPFMGDFVNLFGSFTLIPLTFVFPSMVFIKVKGKTAKMKNYVWHWFNIVFFSLLAVATTIAAVRLIVIDIKTYSFFADV</sequence>
<keyword evidence="4 11" id="KW-0812">Transmembrane</keyword>
<feature type="domain" description="Amino acid transporter transmembrane" evidence="12">
    <location>
        <begin position="39"/>
        <end position="432"/>
    </location>
</feature>
<name>A0A9Q0GBT3_9ROSI</name>
<dbReference type="GO" id="GO:0009734">
    <property type="term" value="P:auxin-activated signaling pathway"/>
    <property type="evidence" value="ECO:0007669"/>
    <property type="project" value="UniProtKB-KW"/>
</dbReference>
<evidence type="ECO:0000256" key="9">
    <source>
        <dbReference type="ARBA" id="ARBA00023294"/>
    </source>
</evidence>
<dbReference type="Proteomes" id="UP001141552">
    <property type="component" value="Unassembled WGS sequence"/>
</dbReference>
<evidence type="ECO:0000256" key="8">
    <source>
        <dbReference type="ARBA" id="ARBA00023136"/>
    </source>
</evidence>
<evidence type="ECO:0000256" key="1">
    <source>
        <dbReference type="ARBA" id="ARBA00004127"/>
    </source>
</evidence>
<evidence type="ECO:0000256" key="2">
    <source>
        <dbReference type="ARBA" id="ARBA00005590"/>
    </source>
</evidence>
<evidence type="ECO:0000256" key="10">
    <source>
        <dbReference type="ARBA" id="ARBA00045588"/>
    </source>
</evidence>
<evidence type="ECO:0000313" key="14">
    <source>
        <dbReference type="Proteomes" id="UP001141552"/>
    </source>
</evidence>